<dbReference type="PANTHER" id="PTHR24421:SF63">
    <property type="entry name" value="SENSOR HISTIDINE KINASE DESK"/>
    <property type="match status" value="1"/>
</dbReference>
<dbReference type="Gene3D" id="3.30.565.10">
    <property type="entry name" value="Histidine kinase-like ATPase, C-terminal domain"/>
    <property type="match status" value="1"/>
</dbReference>
<evidence type="ECO:0000256" key="2">
    <source>
        <dbReference type="ARBA" id="ARBA00022777"/>
    </source>
</evidence>
<evidence type="ECO:0000259" key="5">
    <source>
        <dbReference type="Pfam" id="PF02518"/>
    </source>
</evidence>
<dbReference type="InterPro" id="IPR011712">
    <property type="entry name" value="Sig_transdc_His_kin_sub3_dim/P"/>
</dbReference>
<dbReference type="GO" id="GO:0016020">
    <property type="term" value="C:membrane"/>
    <property type="evidence" value="ECO:0007669"/>
    <property type="project" value="InterPro"/>
</dbReference>
<protein>
    <submittedName>
        <fullName evidence="7">Two-component system sensor kinase</fullName>
    </submittedName>
</protein>
<name>G8WWB3_STREN</name>
<evidence type="ECO:0000259" key="6">
    <source>
        <dbReference type="Pfam" id="PF07730"/>
    </source>
</evidence>
<evidence type="ECO:0000313" key="7">
    <source>
        <dbReference type="EMBL" id="AEW93769.1"/>
    </source>
</evidence>
<gene>
    <name evidence="7" type="ordered locus">SCATT_13980</name>
</gene>
<feature type="domain" description="Histidine kinase/HSP90-like ATPase" evidence="5">
    <location>
        <begin position="292"/>
        <end position="379"/>
    </location>
</feature>
<proteinExistence type="predicted"/>
<feature type="transmembrane region" description="Helical" evidence="4">
    <location>
        <begin position="85"/>
        <end position="101"/>
    </location>
</feature>
<keyword evidence="8" id="KW-1185">Reference proteome</keyword>
<dbReference type="GO" id="GO:0046983">
    <property type="term" value="F:protein dimerization activity"/>
    <property type="evidence" value="ECO:0007669"/>
    <property type="project" value="InterPro"/>
</dbReference>
<dbReference type="GO" id="GO:0000155">
    <property type="term" value="F:phosphorelay sensor kinase activity"/>
    <property type="evidence" value="ECO:0007669"/>
    <property type="project" value="InterPro"/>
</dbReference>
<keyword evidence="4" id="KW-0812">Transmembrane</keyword>
<dbReference type="Gene3D" id="1.20.5.1930">
    <property type="match status" value="1"/>
</dbReference>
<dbReference type="STRING" id="1003195.SCATT_13980"/>
<dbReference type="InterPro" id="IPR003594">
    <property type="entry name" value="HATPase_dom"/>
</dbReference>
<dbReference type="Proteomes" id="UP000007842">
    <property type="component" value="Chromosome"/>
</dbReference>
<dbReference type="Pfam" id="PF07730">
    <property type="entry name" value="HisKA_3"/>
    <property type="match status" value="1"/>
</dbReference>
<keyword evidence="4" id="KW-0472">Membrane</keyword>
<keyword evidence="1" id="KW-0808">Transferase</keyword>
<evidence type="ECO:0000256" key="1">
    <source>
        <dbReference type="ARBA" id="ARBA00022679"/>
    </source>
</evidence>
<dbReference type="SUPFAM" id="SSF55874">
    <property type="entry name" value="ATPase domain of HSP90 chaperone/DNA topoisomerase II/histidine kinase"/>
    <property type="match status" value="1"/>
</dbReference>
<dbReference type="InterPro" id="IPR050482">
    <property type="entry name" value="Sensor_HK_TwoCompSys"/>
</dbReference>
<accession>G8WWB3</accession>
<dbReference type="Pfam" id="PF02518">
    <property type="entry name" value="HATPase_c"/>
    <property type="match status" value="1"/>
</dbReference>
<feature type="domain" description="Signal transduction histidine kinase subgroup 3 dimerisation and phosphoacceptor" evidence="6">
    <location>
        <begin position="192"/>
        <end position="257"/>
    </location>
</feature>
<evidence type="ECO:0000256" key="3">
    <source>
        <dbReference type="ARBA" id="ARBA00023012"/>
    </source>
</evidence>
<dbReference type="AlphaFoldDB" id="G8WWB3"/>
<dbReference type="PATRIC" id="fig|1003195.29.peg.1403"/>
<evidence type="ECO:0000313" key="8">
    <source>
        <dbReference type="Proteomes" id="UP000007842"/>
    </source>
</evidence>
<dbReference type="HOGENOM" id="CLU_000445_20_8_11"/>
<dbReference type="KEGG" id="scy:SCATT_13980"/>
<organism evidence="7 8">
    <name type="scientific">Streptantibioticus cattleyicolor (strain ATCC 35852 / DSM 46488 / JCM 4925 / NBRC 14057 / NRRL 8057)</name>
    <name type="common">Streptomyces cattleya</name>
    <dbReference type="NCBI Taxonomy" id="1003195"/>
    <lineage>
        <taxon>Bacteria</taxon>
        <taxon>Bacillati</taxon>
        <taxon>Actinomycetota</taxon>
        <taxon>Actinomycetes</taxon>
        <taxon>Kitasatosporales</taxon>
        <taxon>Streptomycetaceae</taxon>
        <taxon>Streptantibioticus</taxon>
    </lineage>
</organism>
<reference evidence="8" key="1">
    <citation type="submission" date="2011-12" db="EMBL/GenBank/DDBJ databases">
        <title>Complete genome sequence of Streptomyces cattleya strain DSM 46488.</title>
        <authorList>
            <person name="Ou H.-Y."/>
            <person name="Li P."/>
            <person name="Zhao C."/>
            <person name="O'Hagan D."/>
            <person name="Deng Z."/>
        </authorList>
    </citation>
    <scope>NUCLEOTIDE SEQUENCE [LARGE SCALE GENOMIC DNA]</scope>
    <source>
        <strain evidence="8">ATCC 35852 / DSM 46488 / JCM 4925 / NBRC 14057 / NRRL 8057</strain>
    </source>
</reference>
<sequence length="388" mass="40399">MLTGRGAAGGGYSLEREIERLKRPDGRALLPWVLMAFAPAADILHQRATPPVVAGAGLAVHVALYVATALSAFRPGTKEGPLPRRLLAALAVVTYALAIAFGHNFDMLFILLSLACGALLRGLRFGQVMMALGASAGLVAALRGADTWDAVSTGYSTMLSGLVTAAILTLHDAVSQLRATRQELARTAVSQERLRFSRDLHDLLGHTMSVVVVKAEAVRRLAPRDLDAALAQAADIESVGRQALTEIREAVSGYRECSLATELDRARSALDASGITPRVRESGPPVPPQTEALLGWVVREGVTNVVRHSGAGSCVITVDTGGDRARLEITDDGDGSGAGGGSGTGLTGLTERLAMAGGSLRAGPDARRGFRLVAELPVEEPAVAVDPG</sequence>
<dbReference type="eggNOG" id="COG4585">
    <property type="taxonomic scope" value="Bacteria"/>
</dbReference>
<keyword evidence="3" id="KW-0902">Two-component regulatory system</keyword>
<evidence type="ECO:0000256" key="4">
    <source>
        <dbReference type="SAM" id="Phobius"/>
    </source>
</evidence>
<keyword evidence="2 7" id="KW-0418">Kinase</keyword>
<dbReference type="EMBL" id="CP003219">
    <property type="protein sequence ID" value="AEW93769.1"/>
    <property type="molecule type" value="Genomic_DNA"/>
</dbReference>
<keyword evidence="4" id="KW-1133">Transmembrane helix</keyword>
<dbReference type="InterPro" id="IPR036890">
    <property type="entry name" value="HATPase_C_sf"/>
</dbReference>
<dbReference type="PANTHER" id="PTHR24421">
    <property type="entry name" value="NITRATE/NITRITE SENSOR PROTEIN NARX-RELATED"/>
    <property type="match status" value="1"/>
</dbReference>
<feature type="transmembrane region" description="Helical" evidence="4">
    <location>
        <begin position="52"/>
        <end position="73"/>
    </location>
</feature>